<evidence type="ECO:0000313" key="16">
    <source>
        <dbReference type="Proteomes" id="UP000193685"/>
    </source>
</evidence>
<keyword evidence="9 13" id="KW-1133">Transmembrane helix</keyword>
<feature type="transmembrane region" description="Helical" evidence="13">
    <location>
        <begin position="208"/>
        <end position="226"/>
    </location>
</feature>
<dbReference type="PANTHER" id="PTHR24067">
    <property type="entry name" value="UBIQUITIN-CONJUGATING ENZYME E2"/>
    <property type="match status" value="1"/>
</dbReference>
<evidence type="ECO:0000256" key="10">
    <source>
        <dbReference type="ARBA" id="ARBA00023136"/>
    </source>
</evidence>
<evidence type="ECO:0000256" key="12">
    <source>
        <dbReference type="ARBA" id="ARBA00042181"/>
    </source>
</evidence>
<accession>A0A1Y2F2W9</accession>
<evidence type="ECO:0000256" key="2">
    <source>
        <dbReference type="ARBA" id="ARBA00012486"/>
    </source>
</evidence>
<comment type="subcellular location">
    <subcellularLocation>
        <location evidence="1">Endoplasmic reticulum membrane</location>
    </subcellularLocation>
</comment>
<keyword evidence="6" id="KW-0833">Ubl conjugation pathway</keyword>
<keyword evidence="8" id="KW-0067">ATP-binding</keyword>
<name>A0A1Y2F2W9_PROLT</name>
<evidence type="ECO:0000256" key="8">
    <source>
        <dbReference type="ARBA" id="ARBA00022840"/>
    </source>
</evidence>
<dbReference type="STRING" id="56484.A0A1Y2F2W9"/>
<keyword evidence="7" id="KW-0256">Endoplasmic reticulum</keyword>
<feature type="domain" description="UBC core" evidence="14">
    <location>
        <begin position="5"/>
        <end position="162"/>
    </location>
</feature>
<evidence type="ECO:0000256" key="9">
    <source>
        <dbReference type="ARBA" id="ARBA00022989"/>
    </source>
</evidence>
<dbReference type="PROSITE" id="PS50127">
    <property type="entry name" value="UBC_2"/>
    <property type="match status" value="1"/>
</dbReference>
<dbReference type="FunFam" id="3.10.110.10:FF:000023">
    <property type="entry name" value="Ubiquitin-conjugating enzyme E2 J2"/>
    <property type="match status" value="1"/>
</dbReference>
<dbReference type="InterPro" id="IPR000608">
    <property type="entry name" value="UBC"/>
</dbReference>
<keyword evidence="10 13" id="KW-0472">Membrane</keyword>
<evidence type="ECO:0000256" key="13">
    <source>
        <dbReference type="SAM" id="Phobius"/>
    </source>
</evidence>
<dbReference type="EMBL" id="MCFI01000018">
    <property type="protein sequence ID" value="ORY78219.1"/>
    <property type="molecule type" value="Genomic_DNA"/>
</dbReference>
<evidence type="ECO:0000256" key="4">
    <source>
        <dbReference type="ARBA" id="ARBA00022692"/>
    </source>
</evidence>
<dbReference type="RefSeq" id="XP_040723330.1">
    <property type="nucleotide sequence ID" value="XM_040868005.1"/>
</dbReference>
<reference evidence="15 16" key="1">
    <citation type="submission" date="2016-07" db="EMBL/GenBank/DDBJ databases">
        <title>Pervasive Adenine N6-methylation of Active Genes in Fungi.</title>
        <authorList>
            <consortium name="DOE Joint Genome Institute"/>
            <person name="Mondo S.J."/>
            <person name="Dannebaum R.O."/>
            <person name="Kuo R.C."/>
            <person name="Labutti K."/>
            <person name="Haridas S."/>
            <person name="Kuo A."/>
            <person name="Salamov A."/>
            <person name="Ahrendt S.R."/>
            <person name="Lipzen A."/>
            <person name="Sullivan W."/>
            <person name="Andreopoulos W.B."/>
            <person name="Clum A."/>
            <person name="Lindquist E."/>
            <person name="Daum C."/>
            <person name="Ramamoorthy G.K."/>
            <person name="Gryganskyi A."/>
            <person name="Culley D."/>
            <person name="Magnuson J.K."/>
            <person name="James T.Y."/>
            <person name="O'Malley M.A."/>
            <person name="Stajich J.E."/>
            <person name="Spatafora J.W."/>
            <person name="Visel A."/>
            <person name="Grigoriev I.V."/>
        </authorList>
    </citation>
    <scope>NUCLEOTIDE SEQUENCE [LARGE SCALE GENOMIC DNA]</scope>
    <source>
        <strain evidence="15 16">12-1054</strain>
    </source>
</reference>
<evidence type="ECO:0000256" key="5">
    <source>
        <dbReference type="ARBA" id="ARBA00022741"/>
    </source>
</evidence>
<keyword evidence="16" id="KW-1185">Reference proteome</keyword>
<dbReference type="GO" id="GO:0061631">
    <property type="term" value="F:ubiquitin conjugating enzyme activity"/>
    <property type="evidence" value="ECO:0007669"/>
    <property type="project" value="UniProtKB-EC"/>
</dbReference>
<dbReference type="Proteomes" id="UP000193685">
    <property type="component" value="Unassembled WGS sequence"/>
</dbReference>
<dbReference type="OrthoDB" id="1158011at2759"/>
<evidence type="ECO:0000313" key="15">
    <source>
        <dbReference type="EMBL" id="ORY78219.1"/>
    </source>
</evidence>
<evidence type="ECO:0000259" key="14">
    <source>
        <dbReference type="PROSITE" id="PS50127"/>
    </source>
</evidence>
<dbReference type="InterPro" id="IPR016135">
    <property type="entry name" value="UBQ-conjugating_enzyme/RWD"/>
</dbReference>
<dbReference type="SUPFAM" id="SSF54495">
    <property type="entry name" value="UBC-like"/>
    <property type="match status" value="1"/>
</dbReference>
<keyword evidence="3" id="KW-0808">Transferase</keyword>
<proteinExistence type="predicted"/>
<protein>
    <recommendedName>
        <fullName evidence="11">Ubiquitin-conjugating enzyme E2 6</fullName>
        <ecNumber evidence="2">2.3.2.23</ecNumber>
    </recommendedName>
    <alternativeName>
        <fullName evidence="12">E2 ubiquitin-conjugating enzyme 6</fullName>
    </alternativeName>
</protein>
<dbReference type="SMART" id="SM00212">
    <property type="entry name" value="UBCc"/>
    <property type="match status" value="1"/>
</dbReference>
<dbReference type="GeneID" id="63784604"/>
<evidence type="ECO:0000256" key="1">
    <source>
        <dbReference type="ARBA" id="ARBA00004586"/>
    </source>
</evidence>
<evidence type="ECO:0000256" key="11">
    <source>
        <dbReference type="ARBA" id="ARBA00039885"/>
    </source>
</evidence>
<dbReference type="CDD" id="cd23799">
    <property type="entry name" value="UBCc_UBE2J"/>
    <property type="match status" value="1"/>
</dbReference>
<dbReference type="InterPro" id="IPR050113">
    <property type="entry name" value="Ub_conjugating_enzyme"/>
</dbReference>
<dbReference type="EC" id="2.3.2.23" evidence="2"/>
<evidence type="ECO:0000256" key="6">
    <source>
        <dbReference type="ARBA" id="ARBA00022786"/>
    </source>
</evidence>
<dbReference type="OMA" id="GWSVATI"/>
<dbReference type="GO" id="GO:0005524">
    <property type="term" value="F:ATP binding"/>
    <property type="evidence" value="ECO:0007669"/>
    <property type="project" value="UniProtKB-KW"/>
</dbReference>
<keyword evidence="5" id="KW-0547">Nucleotide-binding</keyword>
<dbReference type="Gene3D" id="3.10.110.10">
    <property type="entry name" value="Ubiquitin Conjugating Enzyme"/>
    <property type="match status" value="1"/>
</dbReference>
<evidence type="ECO:0000256" key="3">
    <source>
        <dbReference type="ARBA" id="ARBA00022679"/>
    </source>
</evidence>
<organism evidence="15 16">
    <name type="scientific">Protomyces lactucae-debilis</name>
    <dbReference type="NCBI Taxonomy" id="2754530"/>
    <lineage>
        <taxon>Eukaryota</taxon>
        <taxon>Fungi</taxon>
        <taxon>Dikarya</taxon>
        <taxon>Ascomycota</taxon>
        <taxon>Taphrinomycotina</taxon>
        <taxon>Taphrinomycetes</taxon>
        <taxon>Taphrinales</taxon>
        <taxon>Protomycetaceae</taxon>
        <taxon>Protomyces</taxon>
    </lineage>
</organism>
<dbReference type="Pfam" id="PF00179">
    <property type="entry name" value="UQ_con"/>
    <property type="match status" value="1"/>
</dbReference>
<dbReference type="AlphaFoldDB" id="A0A1Y2F2W9"/>
<keyword evidence="4 13" id="KW-0812">Transmembrane</keyword>
<dbReference type="GO" id="GO:0005789">
    <property type="term" value="C:endoplasmic reticulum membrane"/>
    <property type="evidence" value="ECO:0007669"/>
    <property type="project" value="UniProtKB-SubCell"/>
</dbReference>
<evidence type="ECO:0000256" key="7">
    <source>
        <dbReference type="ARBA" id="ARBA00022824"/>
    </source>
</evidence>
<comment type="caution">
    <text evidence="15">The sequence shown here is derived from an EMBL/GenBank/DDBJ whole genome shotgun (WGS) entry which is preliminary data.</text>
</comment>
<sequence>MASAGAYKRLNKEYLQLQKDPPEFAIAKPSERNILEWHYIITGPPDTPYHNGQYYGTLHFPADYPFKPPSIKMCTPSGRFQCNTRLCLSISDFHPKSWNPSWQVSTILTGLVSFMTSEEMTTGGLSTSHAARVMYARDSRASNLKNSTFVREFPEICEENRVHVAAQDAATQKLRETSGTKEMEGSAVQNLEHAQAQLQGTGGGVTKLLVGAGVLIVILVLGRLLGES</sequence>
<gene>
    <name evidence="15" type="ORF">BCR37DRAFT_350438</name>
</gene>